<dbReference type="AlphaFoldDB" id="A0A382LSW8"/>
<gene>
    <name evidence="1" type="ORF">METZ01_LOCUS292574</name>
</gene>
<dbReference type="EMBL" id="UINC01089002">
    <property type="protein sequence ID" value="SVC39720.1"/>
    <property type="molecule type" value="Genomic_DNA"/>
</dbReference>
<name>A0A382LSW8_9ZZZZ</name>
<organism evidence="1">
    <name type="scientific">marine metagenome</name>
    <dbReference type="NCBI Taxonomy" id="408172"/>
    <lineage>
        <taxon>unclassified sequences</taxon>
        <taxon>metagenomes</taxon>
        <taxon>ecological metagenomes</taxon>
    </lineage>
</organism>
<sequence length="131" mass="15037">MNNLDGAPTIKYDIMSMGAMKDFSRERVRELGFTDISTSTSDYQEFDLSVFHSVSKYQPRPASFKFSVNQIQQISKPPFTTVIGTDFYFADNYKKVRLRKLTNDSGKVKGITLKSGDQIIFRYKIQPIDLD</sequence>
<accession>A0A382LSW8</accession>
<protein>
    <submittedName>
        <fullName evidence="1">Uncharacterized protein</fullName>
    </submittedName>
</protein>
<proteinExistence type="predicted"/>
<evidence type="ECO:0000313" key="1">
    <source>
        <dbReference type="EMBL" id="SVC39720.1"/>
    </source>
</evidence>
<reference evidence="1" key="1">
    <citation type="submission" date="2018-05" db="EMBL/GenBank/DDBJ databases">
        <authorList>
            <person name="Lanie J.A."/>
            <person name="Ng W.-L."/>
            <person name="Kazmierczak K.M."/>
            <person name="Andrzejewski T.M."/>
            <person name="Davidsen T.M."/>
            <person name="Wayne K.J."/>
            <person name="Tettelin H."/>
            <person name="Glass J.I."/>
            <person name="Rusch D."/>
            <person name="Podicherti R."/>
            <person name="Tsui H.-C.T."/>
            <person name="Winkler M.E."/>
        </authorList>
    </citation>
    <scope>NUCLEOTIDE SEQUENCE</scope>
</reference>